<accession>A0A3Q3FG49</accession>
<keyword evidence="11" id="KW-1185">Reference proteome</keyword>
<evidence type="ECO:0000256" key="5">
    <source>
        <dbReference type="ARBA" id="ARBA00022691"/>
    </source>
</evidence>
<evidence type="ECO:0000256" key="2">
    <source>
        <dbReference type="ARBA" id="ARBA00022490"/>
    </source>
</evidence>
<dbReference type="Pfam" id="PF10294">
    <property type="entry name" value="Methyltransf_16"/>
    <property type="match status" value="1"/>
</dbReference>
<dbReference type="Proteomes" id="UP000261660">
    <property type="component" value="Unplaced"/>
</dbReference>
<dbReference type="GO" id="GO:0008168">
    <property type="term" value="F:methyltransferase activity"/>
    <property type="evidence" value="ECO:0007669"/>
    <property type="project" value="UniProtKB-KW"/>
</dbReference>
<evidence type="ECO:0000256" key="8">
    <source>
        <dbReference type="ARBA" id="ARBA00041632"/>
    </source>
</evidence>
<comment type="subcellular location">
    <subcellularLocation>
        <location evidence="1">Cytoplasm</location>
    </subcellularLocation>
</comment>
<evidence type="ECO:0000256" key="1">
    <source>
        <dbReference type="ARBA" id="ARBA00004496"/>
    </source>
</evidence>
<dbReference type="FunCoup" id="A0A3Q3FG49">
    <property type="interactions" value="378"/>
</dbReference>
<reference evidence="10" key="2">
    <citation type="submission" date="2025-09" db="UniProtKB">
        <authorList>
            <consortium name="Ensembl"/>
        </authorList>
    </citation>
    <scope>IDENTIFICATION</scope>
</reference>
<name>A0A3Q3FG49_9LABR</name>
<evidence type="ECO:0000256" key="7">
    <source>
        <dbReference type="ARBA" id="ARBA00040801"/>
    </source>
</evidence>
<comment type="catalytic activity">
    <reaction evidence="9">
        <text>L-lysyl-[protein] + 3 S-adenosyl-L-methionine = N(6),N(6),N(6)-trimethyl-L-lysyl-[protein] + 3 S-adenosyl-L-homocysteine + 3 H(+)</text>
        <dbReference type="Rhea" id="RHEA:54192"/>
        <dbReference type="Rhea" id="RHEA-COMP:9752"/>
        <dbReference type="Rhea" id="RHEA-COMP:13826"/>
        <dbReference type="ChEBI" id="CHEBI:15378"/>
        <dbReference type="ChEBI" id="CHEBI:29969"/>
        <dbReference type="ChEBI" id="CHEBI:57856"/>
        <dbReference type="ChEBI" id="CHEBI:59789"/>
        <dbReference type="ChEBI" id="CHEBI:61961"/>
    </reaction>
    <physiologicalReaction direction="left-to-right" evidence="9">
        <dbReference type="Rhea" id="RHEA:54193"/>
    </physiologicalReaction>
</comment>
<protein>
    <recommendedName>
        <fullName evidence="7">Protein N-lysine methyltransferase METTL21A</fullName>
    </recommendedName>
    <alternativeName>
        <fullName evidence="8">Methyltransferase-like protein 21A</fullName>
    </alternativeName>
</protein>
<dbReference type="InterPro" id="IPR029063">
    <property type="entry name" value="SAM-dependent_MTases_sf"/>
</dbReference>
<organism evidence="10 11">
    <name type="scientific">Labrus bergylta</name>
    <name type="common">ballan wrasse</name>
    <dbReference type="NCBI Taxonomy" id="56723"/>
    <lineage>
        <taxon>Eukaryota</taxon>
        <taxon>Metazoa</taxon>
        <taxon>Chordata</taxon>
        <taxon>Craniata</taxon>
        <taxon>Vertebrata</taxon>
        <taxon>Euteleostomi</taxon>
        <taxon>Actinopterygii</taxon>
        <taxon>Neopterygii</taxon>
        <taxon>Teleostei</taxon>
        <taxon>Neoteleostei</taxon>
        <taxon>Acanthomorphata</taxon>
        <taxon>Eupercaria</taxon>
        <taxon>Labriformes</taxon>
        <taxon>Labridae</taxon>
        <taxon>Labrus</taxon>
    </lineage>
</organism>
<proteinExistence type="inferred from homology"/>
<keyword evidence="5" id="KW-0949">S-adenosyl-L-methionine</keyword>
<dbReference type="PANTHER" id="PTHR14614">
    <property type="entry name" value="HEPATOCELLULAR CARCINOMA-ASSOCIATED ANTIGEN"/>
    <property type="match status" value="1"/>
</dbReference>
<keyword evidence="4" id="KW-0808">Transferase</keyword>
<evidence type="ECO:0000256" key="6">
    <source>
        <dbReference type="ARBA" id="ARBA00038029"/>
    </source>
</evidence>
<keyword evidence="2" id="KW-0963">Cytoplasm</keyword>
<dbReference type="InParanoid" id="A0A3Q3FG49"/>
<evidence type="ECO:0000256" key="4">
    <source>
        <dbReference type="ARBA" id="ARBA00022679"/>
    </source>
</evidence>
<evidence type="ECO:0000313" key="11">
    <source>
        <dbReference type="Proteomes" id="UP000261660"/>
    </source>
</evidence>
<dbReference type="Gene3D" id="3.40.50.150">
    <property type="entry name" value="Vaccinia Virus protein VP39"/>
    <property type="match status" value="1"/>
</dbReference>
<dbReference type="GeneTree" id="ENSGT00940000157249"/>
<dbReference type="InterPro" id="IPR019410">
    <property type="entry name" value="Methyltransf_16"/>
</dbReference>
<dbReference type="GO" id="GO:0005829">
    <property type="term" value="C:cytosol"/>
    <property type="evidence" value="ECO:0007669"/>
    <property type="project" value="TreeGrafter"/>
</dbReference>
<dbReference type="Ensembl" id="ENSLBET00000019243.1">
    <property type="protein sequence ID" value="ENSLBEP00000018227.1"/>
    <property type="gene ID" value="ENSLBEG00000014047.1"/>
</dbReference>
<dbReference type="SUPFAM" id="SSF53335">
    <property type="entry name" value="S-adenosyl-L-methionine-dependent methyltransferases"/>
    <property type="match status" value="1"/>
</dbReference>
<dbReference type="GO" id="GO:0032991">
    <property type="term" value="C:protein-containing complex"/>
    <property type="evidence" value="ECO:0007669"/>
    <property type="project" value="TreeGrafter"/>
</dbReference>
<sequence>MALVPYVENPLPALSKLNNSSAHFRFANHDLSLAQDWKNLGVAAVVWDAAVVMCMYLELGKVELKGKEVIELGAGTGLVGIVAALMGAKVTITDREPALDFLSANVKANLPPESQESVFVSELSWGEGLERYPAGGFDLVLGADIIYLEDTFVPLLHTLEHLCSDTAVVFLACKIRYKRDTNFLSMLKQQFAVEEVYFDRQRDIHVYKAWKLTTRRDL</sequence>
<dbReference type="STRING" id="56723.ENSLBEP00000018227"/>
<dbReference type="PANTHER" id="PTHR14614:SF14">
    <property type="entry name" value="PROTEIN N-LYSINE METHYLTRANSFERASE METTL21A"/>
    <property type="match status" value="1"/>
</dbReference>
<keyword evidence="3" id="KW-0489">Methyltransferase</keyword>
<evidence type="ECO:0000313" key="10">
    <source>
        <dbReference type="Ensembl" id="ENSLBEP00000018227.1"/>
    </source>
</evidence>
<dbReference type="GO" id="GO:0032259">
    <property type="term" value="P:methylation"/>
    <property type="evidence" value="ECO:0007669"/>
    <property type="project" value="UniProtKB-KW"/>
</dbReference>
<evidence type="ECO:0000256" key="9">
    <source>
        <dbReference type="ARBA" id="ARBA00049497"/>
    </source>
</evidence>
<evidence type="ECO:0000256" key="3">
    <source>
        <dbReference type="ARBA" id="ARBA00022603"/>
    </source>
</evidence>
<dbReference type="AlphaFoldDB" id="A0A3Q3FG49"/>
<reference evidence="10" key="1">
    <citation type="submission" date="2025-08" db="UniProtKB">
        <authorList>
            <consortium name="Ensembl"/>
        </authorList>
    </citation>
    <scope>IDENTIFICATION</scope>
</reference>
<comment type="similarity">
    <text evidence="6">Belongs to the methyltransferase superfamily. METTL21 family.</text>
</comment>